<dbReference type="SMART" id="SM00354">
    <property type="entry name" value="HTH_LACI"/>
    <property type="match status" value="1"/>
</dbReference>
<comment type="caution">
    <text evidence="5">The sequence shown here is derived from an EMBL/GenBank/DDBJ whole genome shotgun (WGS) entry which is preliminary data.</text>
</comment>
<dbReference type="Gene3D" id="1.10.260.40">
    <property type="entry name" value="lambda repressor-like DNA-binding domains"/>
    <property type="match status" value="1"/>
</dbReference>
<evidence type="ECO:0000313" key="5">
    <source>
        <dbReference type="EMBL" id="GIT95755.1"/>
    </source>
</evidence>
<keyword evidence="1" id="KW-0805">Transcription regulation</keyword>
<dbReference type="InterPro" id="IPR000843">
    <property type="entry name" value="HTH_LacI"/>
</dbReference>
<keyword evidence="2" id="KW-0238">DNA-binding</keyword>
<dbReference type="Proteomes" id="UP000786693">
    <property type="component" value="Unassembled WGS sequence"/>
</dbReference>
<dbReference type="InterPro" id="IPR046335">
    <property type="entry name" value="LacI/GalR-like_sensor"/>
</dbReference>
<dbReference type="Gene3D" id="3.40.50.2300">
    <property type="match status" value="2"/>
</dbReference>
<dbReference type="EMBL" id="BPFH01000004">
    <property type="protein sequence ID" value="GIT95755.1"/>
    <property type="molecule type" value="Genomic_DNA"/>
</dbReference>
<evidence type="ECO:0000256" key="3">
    <source>
        <dbReference type="ARBA" id="ARBA00023163"/>
    </source>
</evidence>
<organism evidence="5 6">
    <name type="scientific">Jannaschia pagri</name>
    <dbReference type="NCBI Taxonomy" id="2829797"/>
    <lineage>
        <taxon>Bacteria</taxon>
        <taxon>Pseudomonadati</taxon>
        <taxon>Pseudomonadota</taxon>
        <taxon>Alphaproteobacteria</taxon>
        <taxon>Rhodobacterales</taxon>
        <taxon>Roseobacteraceae</taxon>
        <taxon>Jannaschia</taxon>
    </lineage>
</organism>
<evidence type="ECO:0000256" key="2">
    <source>
        <dbReference type="ARBA" id="ARBA00023125"/>
    </source>
</evidence>
<protein>
    <submittedName>
        <fullName evidence="5">Transcriptional regulator</fullName>
    </submittedName>
</protein>
<feature type="domain" description="HTH lacI-type" evidence="4">
    <location>
        <begin position="12"/>
        <end position="66"/>
    </location>
</feature>
<accession>A0ABQ4NMX2</accession>
<dbReference type="CDD" id="cd06278">
    <property type="entry name" value="PBP1_LacI-like"/>
    <property type="match status" value="1"/>
</dbReference>
<keyword evidence="3" id="KW-0804">Transcription</keyword>
<dbReference type="SUPFAM" id="SSF53822">
    <property type="entry name" value="Periplasmic binding protein-like I"/>
    <property type="match status" value="1"/>
</dbReference>
<dbReference type="PANTHER" id="PTHR30146:SF153">
    <property type="entry name" value="LACTOSE OPERON REPRESSOR"/>
    <property type="match status" value="1"/>
</dbReference>
<dbReference type="RefSeq" id="WP_220749250.1">
    <property type="nucleotide sequence ID" value="NZ_BPFH01000004.1"/>
</dbReference>
<gene>
    <name evidence="5" type="ORF">JANAI62_23780</name>
</gene>
<dbReference type="PROSITE" id="PS50932">
    <property type="entry name" value="HTH_LACI_2"/>
    <property type="match status" value="1"/>
</dbReference>
<evidence type="ECO:0000313" key="6">
    <source>
        <dbReference type="Proteomes" id="UP000786693"/>
    </source>
</evidence>
<sequence length="334" mass="35079">MAGTIRKSARRVTAADVAEAAGVSRSAVSRAFTPGSYLDDGKRRAILRAAKRLGYRPNAMAAILQGGASDLVAIFAGEMPNDFDREVAAALVSGLNAIGKWPLVIGGDEATARRALANVLRYPLEAMILRSGSLDEGVAKSCAKLGVPVISSGRILHMPGVDNVCCRNRDGMADMGRLLIEGGRRRVAFVGGPETFWSAGERRLGLVTALHAAGLTLSADAMGAYTVQSGYDAAADLLAGPPFDALVCANDAMAIGALSLLRDRGIPVPEQIAVVGFDDIAMAAWPAFNLTTVRNPIDTLVETVTDLVQRRVETPTKPDETIAIDVSLVCRGTH</sequence>
<evidence type="ECO:0000256" key="1">
    <source>
        <dbReference type="ARBA" id="ARBA00023015"/>
    </source>
</evidence>
<dbReference type="SUPFAM" id="SSF47413">
    <property type="entry name" value="lambda repressor-like DNA-binding domains"/>
    <property type="match status" value="1"/>
</dbReference>
<reference evidence="5 6" key="1">
    <citation type="submission" date="2021-05" db="EMBL/GenBank/DDBJ databases">
        <title>Bacteria Genome sequencing.</title>
        <authorList>
            <person name="Takabe Y."/>
            <person name="Nakajima Y."/>
            <person name="Suzuki S."/>
            <person name="Shiozaki T."/>
        </authorList>
    </citation>
    <scope>NUCLEOTIDE SEQUENCE [LARGE SCALE GENOMIC DNA]</scope>
    <source>
        <strain evidence="5 6">AI_62</strain>
    </source>
</reference>
<name>A0ABQ4NMX2_9RHOB</name>
<proteinExistence type="predicted"/>
<dbReference type="InterPro" id="IPR010982">
    <property type="entry name" value="Lambda_DNA-bd_dom_sf"/>
</dbReference>
<dbReference type="Pfam" id="PF13377">
    <property type="entry name" value="Peripla_BP_3"/>
    <property type="match status" value="1"/>
</dbReference>
<evidence type="ECO:0000259" key="4">
    <source>
        <dbReference type="PROSITE" id="PS50932"/>
    </source>
</evidence>
<dbReference type="PANTHER" id="PTHR30146">
    <property type="entry name" value="LACI-RELATED TRANSCRIPTIONAL REPRESSOR"/>
    <property type="match status" value="1"/>
</dbReference>
<keyword evidence="6" id="KW-1185">Reference proteome</keyword>
<dbReference type="InterPro" id="IPR028082">
    <property type="entry name" value="Peripla_BP_I"/>
</dbReference>
<dbReference type="Pfam" id="PF00356">
    <property type="entry name" value="LacI"/>
    <property type="match status" value="1"/>
</dbReference>
<dbReference type="CDD" id="cd01392">
    <property type="entry name" value="HTH_LacI"/>
    <property type="match status" value="1"/>
</dbReference>